<dbReference type="InterPro" id="IPR036388">
    <property type="entry name" value="WH-like_DNA-bd_sf"/>
</dbReference>
<dbReference type="GO" id="GO:0006355">
    <property type="term" value="P:regulation of DNA-templated transcription"/>
    <property type="evidence" value="ECO:0007669"/>
    <property type="project" value="InterPro"/>
</dbReference>
<dbReference type="InterPro" id="IPR016032">
    <property type="entry name" value="Sig_transdc_resp-reg_C-effctor"/>
</dbReference>
<feature type="DNA-binding region" description="OmpR/PhoB-type" evidence="4">
    <location>
        <begin position="4"/>
        <end position="102"/>
    </location>
</feature>
<dbReference type="InterPro" id="IPR041664">
    <property type="entry name" value="AAA_16"/>
</dbReference>
<evidence type="ECO:0000259" key="5">
    <source>
        <dbReference type="PROSITE" id="PS51755"/>
    </source>
</evidence>
<dbReference type="PANTHER" id="PTHR16305">
    <property type="entry name" value="TESTICULAR SOLUBLE ADENYLYL CYCLASE"/>
    <property type="match status" value="1"/>
</dbReference>
<dbReference type="CDD" id="cd00383">
    <property type="entry name" value="trans_reg_C"/>
    <property type="match status" value="1"/>
</dbReference>
<dbReference type="InterPro" id="IPR001867">
    <property type="entry name" value="OmpR/PhoB-type_DNA-bd"/>
</dbReference>
<dbReference type="SUPFAM" id="SSF46894">
    <property type="entry name" value="C-terminal effector domain of the bipartite response regulators"/>
    <property type="match status" value="1"/>
</dbReference>
<dbReference type="SMART" id="SM00862">
    <property type="entry name" value="Trans_reg_C"/>
    <property type="match status" value="1"/>
</dbReference>
<evidence type="ECO:0000313" key="7">
    <source>
        <dbReference type="Proteomes" id="UP000712673"/>
    </source>
</evidence>
<reference evidence="6" key="1">
    <citation type="submission" date="2019-03" db="EMBL/GenBank/DDBJ databases">
        <title>Lake Tanganyika Metagenome-Assembled Genomes (MAGs).</title>
        <authorList>
            <person name="Tran P."/>
        </authorList>
    </citation>
    <scope>NUCLEOTIDE SEQUENCE</scope>
    <source>
        <strain evidence="6">K_DeepCast_65m_m2_066</strain>
    </source>
</reference>
<keyword evidence="2" id="KW-0067">ATP-binding</keyword>
<evidence type="ECO:0000256" key="3">
    <source>
        <dbReference type="ARBA" id="ARBA00023125"/>
    </source>
</evidence>
<proteinExistence type="predicted"/>
<dbReference type="AlphaFoldDB" id="A0A937W3Y8"/>
<dbReference type="GO" id="GO:0005737">
    <property type="term" value="C:cytoplasm"/>
    <property type="evidence" value="ECO:0007669"/>
    <property type="project" value="TreeGrafter"/>
</dbReference>
<evidence type="ECO:0000256" key="2">
    <source>
        <dbReference type="ARBA" id="ARBA00022840"/>
    </source>
</evidence>
<keyword evidence="1" id="KW-0547">Nucleotide-binding</keyword>
<comment type="caution">
    <text evidence="6">The sequence shown here is derived from an EMBL/GenBank/DDBJ whole genome shotgun (WGS) entry which is preliminary data.</text>
</comment>
<dbReference type="SUPFAM" id="SSF52540">
    <property type="entry name" value="P-loop containing nucleoside triphosphate hydrolases"/>
    <property type="match status" value="1"/>
</dbReference>
<dbReference type="GO" id="GO:0005524">
    <property type="term" value="F:ATP binding"/>
    <property type="evidence" value="ECO:0007669"/>
    <property type="project" value="UniProtKB-KW"/>
</dbReference>
<feature type="domain" description="OmpR/PhoB-type" evidence="5">
    <location>
        <begin position="4"/>
        <end position="102"/>
    </location>
</feature>
<dbReference type="PROSITE" id="PS51755">
    <property type="entry name" value="OMPR_PHOB"/>
    <property type="match status" value="1"/>
</dbReference>
<dbReference type="Pfam" id="PF13191">
    <property type="entry name" value="AAA_16"/>
    <property type="match status" value="1"/>
</dbReference>
<keyword evidence="3 4" id="KW-0238">DNA-binding</keyword>
<dbReference type="InterPro" id="IPR027417">
    <property type="entry name" value="P-loop_NTPase"/>
</dbReference>
<evidence type="ECO:0000256" key="1">
    <source>
        <dbReference type="ARBA" id="ARBA00022741"/>
    </source>
</evidence>
<gene>
    <name evidence="6" type="ORF">FJZ47_14335</name>
</gene>
<organism evidence="6 7">
    <name type="scientific">Tectimicrobiota bacterium</name>
    <dbReference type="NCBI Taxonomy" id="2528274"/>
    <lineage>
        <taxon>Bacteria</taxon>
        <taxon>Pseudomonadati</taxon>
        <taxon>Nitrospinota/Tectimicrobiota group</taxon>
        <taxon>Candidatus Tectimicrobiota</taxon>
    </lineage>
</organism>
<dbReference type="Gene3D" id="3.40.50.300">
    <property type="entry name" value="P-loop containing nucleotide triphosphate hydrolases"/>
    <property type="match status" value="1"/>
</dbReference>
<dbReference type="PANTHER" id="PTHR16305:SF28">
    <property type="entry name" value="GUANYLATE CYCLASE DOMAIN-CONTAINING PROTEIN"/>
    <property type="match status" value="1"/>
</dbReference>
<evidence type="ECO:0000256" key="4">
    <source>
        <dbReference type="PROSITE-ProRule" id="PRU01091"/>
    </source>
</evidence>
<accession>A0A937W3Y8</accession>
<dbReference type="GO" id="GO:0004016">
    <property type="term" value="F:adenylate cyclase activity"/>
    <property type="evidence" value="ECO:0007669"/>
    <property type="project" value="TreeGrafter"/>
</dbReference>
<dbReference type="Pfam" id="PF00486">
    <property type="entry name" value="Trans_reg_C"/>
    <property type="match status" value="1"/>
</dbReference>
<dbReference type="GO" id="GO:0003677">
    <property type="term" value="F:DNA binding"/>
    <property type="evidence" value="ECO:0007669"/>
    <property type="project" value="UniProtKB-UniRule"/>
</dbReference>
<dbReference type="Proteomes" id="UP000712673">
    <property type="component" value="Unassembled WGS sequence"/>
</dbReference>
<dbReference type="EMBL" id="VGLS01000447">
    <property type="protein sequence ID" value="MBM3224964.1"/>
    <property type="molecule type" value="Genomic_DNA"/>
</dbReference>
<dbReference type="Gene3D" id="1.10.10.10">
    <property type="entry name" value="Winged helix-like DNA-binding domain superfamily/Winged helix DNA-binding domain"/>
    <property type="match status" value="1"/>
</dbReference>
<protein>
    <recommendedName>
        <fullName evidence="5">OmpR/PhoB-type domain-containing protein</fullName>
    </recommendedName>
</protein>
<name>A0A937W3Y8_UNCTE</name>
<sequence length="487" mass="53646">MAETSRWHFGPFCLGLRDERLWRETETLRLTAKAFAVLRHLVRHAGRLVPKEELFEAVWGTPHVSDASLAVCIRELRQSLGDVAQAAQYIETVRGRGHRFIAPVTIAPLASLPLETPPPALVVHASTLLVERETELAYLQQAWAQALQGRRQVVLVTGEAGIGKTALVDAWVAQVRATESVWIRRGQCIEHHGAGEAYLPLLEVLGRLGRGPQRERLVAVLHQQAPSWLVHLPALVPPATSEAIQRQASGVTQERMLRELAEAVEVLAAEQPLLLVLEDLHWSDGATLDWLAYVARRRDRAQLLVLGTYRPTDALVRAHPVHLVTQELKRQGHGSELALGYVSTAGIASYLAQRFETQRLPDGLAQVLHQRTYGNPLFLVAMVDDLIRQGVLQEHTTGWTLTGEMGALARELPTSLRQLIERQVEELPLEDQGLLEVASVAGVECTAVAMAAGVGRRSRTSKCAVLRWPGADNSCRHVVSPTGPMGR</sequence>
<evidence type="ECO:0000313" key="6">
    <source>
        <dbReference type="EMBL" id="MBM3224964.1"/>
    </source>
</evidence>
<dbReference type="GO" id="GO:0000160">
    <property type="term" value="P:phosphorelay signal transduction system"/>
    <property type="evidence" value="ECO:0007669"/>
    <property type="project" value="InterPro"/>
</dbReference>